<sequence length="267" mass="29182">MQTEQSADYVYGLTRELTDWWPRLVEMIDARTPPPAAVRTFGPRALSDTHDCGTPWAHAADSTPEKPRVYCPACTAGGTLPGYLRAPSTAAGSGGSPAPLRVSALDAVHTIRSGLLDLEIAVRDALGDEGWAAPAIYRDPNASVFQTTRYLGRQAPRIVALDTLTWTVDELRRLTGLLRAQVGTARQVRAIAGPCPICSTWSLRALLGREQIICTNPDCRCQQHDCSCTHGHPHTWRFHPDPTLDEWARLSVILDVELYGYLATDAA</sequence>
<name>A0A1S1R7P8_9ACTN</name>
<evidence type="ECO:0000313" key="2">
    <source>
        <dbReference type="Proteomes" id="UP000179769"/>
    </source>
</evidence>
<dbReference type="AlphaFoldDB" id="A0A1S1R7P8"/>
<comment type="caution">
    <text evidence="1">The sequence shown here is derived from an EMBL/GenBank/DDBJ whole genome shotgun (WGS) entry which is preliminary data.</text>
</comment>
<protein>
    <submittedName>
        <fullName evidence="1">Uncharacterized protein</fullName>
    </submittedName>
</protein>
<dbReference type="OrthoDB" id="3535442at2"/>
<evidence type="ECO:0000313" key="1">
    <source>
        <dbReference type="EMBL" id="OHV42200.1"/>
    </source>
</evidence>
<organism evidence="1 2">
    <name type="scientific">Parafrankia soli</name>
    <dbReference type="NCBI Taxonomy" id="2599596"/>
    <lineage>
        <taxon>Bacteria</taxon>
        <taxon>Bacillati</taxon>
        <taxon>Actinomycetota</taxon>
        <taxon>Actinomycetes</taxon>
        <taxon>Frankiales</taxon>
        <taxon>Frankiaceae</taxon>
        <taxon>Parafrankia</taxon>
    </lineage>
</organism>
<dbReference type="Proteomes" id="UP000179769">
    <property type="component" value="Unassembled WGS sequence"/>
</dbReference>
<reference evidence="2" key="1">
    <citation type="submission" date="2016-07" db="EMBL/GenBank/DDBJ databases">
        <title>Frankia sp. NRRL B-16219 Genome sequencing.</title>
        <authorList>
            <person name="Ghodhbane-Gtari F."/>
            <person name="Swanson E."/>
            <person name="Gueddou A."/>
            <person name="Louati M."/>
            <person name="Nouioui I."/>
            <person name="Hezbri K."/>
            <person name="Abebe-Akele F."/>
            <person name="Simpson S."/>
            <person name="Morris K."/>
            <person name="Thomas K."/>
            <person name="Gtari M."/>
            <person name="Tisa L.S."/>
        </authorList>
    </citation>
    <scope>NUCLEOTIDE SEQUENCE [LARGE SCALE GENOMIC DNA]</scope>
    <source>
        <strain evidence="2">NRRL B-16219</strain>
    </source>
</reference>
<dbReference type="EMBL" id="MAXA01000047">
    <property type="protein sequence ID" value="OHV42200.1"/>
    <property type="molecule type" value="Genomic_DNA"/>
</dbReference>
<proteinExistence type="predicted"/>
<dbReference type="RefSeq" id="WP_071060220.1">
    <property type="nucleotide sequence ID" value="NZ_MAXA01000047.1"/>
</dbReference>
<accession>A0A1S1R7P8</accession>
<keyword evidence="2" id="KW-1185">Reference proteome</keyword>
<gene>
    <name evidence="1" type="ORF">BBK14_11300</name>
</gene>